<sequence>MEDTFVLLDLLNGDPEGVCVAPATELPEVIVTPRGLVAASQNDQDVILLEEGEIVPPGGQRGKWLEHSSKSISLKNSKSNETPYLDTSNLGIPLEVILFPRAPSIPLTPVHLDEAHSQLRLARHNFVVDEHTKGSA</sequence>
<keyword evidence="2" id="KW-1185">Reference proteome</keyword>
<proteinExistence type="predicted"/>
<dbReference type="Proteomes" id="UP000596661">
    <property type="component" value="Unassembled WGS sequence"/>
</dbReference>
<protein>
    <submittedName>
        <fullName evidence="1">Uncharacterized protein</fullName>
    </submittedName>
</protein>
<dbReference type="AlphaFoldDB" id="A0A803QSA7"/>
<evidence type="ECO:0000313" key="1">
    <source>
        <dbReference type="EnsemblPlants" id="cds.evm.model.ctgX35.2"/>
    </source>
</evidence>
<accession>A0A803QSA7</accession>
<dbReference type="Gramene" id="evm.model.ctgX35.2">
    <property type="protein sequence ID" value="cds.evm.model.ctgX35.2"/>
    <property type="gene ID" value="evm.TU.ctgX35.2"/>
</dbReference>
<dbReference type="EnsemblPlants" id="evm.model.ctgX35.2">
    <property type="protein sequence ID" value="cds.evm.model.ctgX35.2"/>
    <property type="gene ID" value="evm.TU.ctgX35.2"/>
</dbReference>
<name>A0A803QSA7_CANSA</name>
<reference evidence="1" key="1">
    <citation type="submission" date="2021-03" db="UniProtKB">
        <authorList>
            <consortium name="EnsemblPlants"/>
        </authorList>
    </citation>
    <scope>IDENTIFICATION</scope>
</reference>
<evidence type="ECO:0000313" key="2">
    <source>
        <dbReference type="Proteomes" id="UP000596661"/>
    </source>
</evidence>
<organism evidence="1 2">
    <name type="scientific">Cannabis sativa</name>
    <name type="common">Hemp</name>
    <name type="synonym">Marijuana</name>
    <dbReference type="NCBI Taxonomy" id="3483"/>
    <lineage>
        <taxon>Eukaryota</taxon>
        <taxon>Viridiplantae</taxon>
        <taxon>Streptophyta</taxon>
        <taxon>Embryophyta</taxon>
        <taxon>Tracheophyta</taxon>
        <taxon>Spermatophyta</taxon>
        <taxon>Magnoliopsida</taxon>
        <taxon>eudicotyledons</taxon>
        <taxon>Gunneridae</taxon>
        <taxon>Pentapetalae</taxon>
        <taxon>rosids</taxon>
        <taxon>fabids</taxon>
        <taxon>Rosales</taxon>
        <taxon>Cannabaceae</taxon>
        <taxon>Cannabis</taxon>
    </lineage>
</organism>